<dbReference type="InterPro" id="IPR050640">
    <property type="entry name" value="Bact_2-comp_sensor_kinase"/>
</dbReference>
<feature type="transmembrane region" description="Helical" evidence="1">
    <location>
        <begin position="130"/>
        <end position="150"/>
    </location>
</feature>
<keyword evidence="3" id="KW-0418">Kinase</keyword>
<keyword evidence="4" id="KW-1185">Reference proteome</keyword>
<comment type="caution">
    <text evidence="3">The sequence shown here is derived from an EMBL/GenBank/DDBJ whole genome shotgun (WGS) entry which is preliminary data.</text>
</comment>
<keyword evidence="1" id="KW-1133">Transmembrane helix</keyword>
<organism evidence="3 4">
    <name type="scientific">Pseudofulvibacter geojedonensis</name>
    <dbReference type="NCBI Taxonomy" id="1123758"/>
    <lineage>
        <taxon>Bacteria</taxon>
        <taxon>Pseudomonadati</taxon>
        <taxon>Bacteroidota</taxon>
        <taxon>Flavobacteriia</taxon>
        <taxon>Flavobacteriales</taxon>
        <taxon>Flavobacteriaceae</taxon>
        <taxon>Pseudofulvibacter</taxon>
    </lineage>
</organism>
<feature type="transmembrane region" description="Helical" evidence="1">
    <location>
        <begin position="12"/>
        <end position="31"/>
    </location>
</feature>
<dbReference type="Proteomes" id="UP001596997">
    <property type="component" value="Unassembled WGS sequence"/>
</dbReference>
<dbReference type="RefSeq" id="WP_377714374.1">
    <property type="nucleotide sequence ID" value="NZ_JBHTJM010000006.1"/>
</dbReference>
<dbReference type="SUPFAM" id="SSF55874">
    <property type="entry name" value="ATPase domain of HSP90 chaperone/DNA topoisomerase II/histidine kinase"/>
    <property type="match status" value="1"/>
</dbReference>
<accession>A0ABW3I115</accession>
<feature type="transmembrane region" description="Helical" evidence="1">
    <location>
        <begin position="78"/>
        <end position="102"/>
    </location>
</feature>
<evidence type="ECO:0000313" key="4">
    <source>
        <dbReference type="Proteomes" id="UP001596997"/>
    </source>
</evidence>
<gene>
    <name evidence="3" type="ORF">ACFQ1O_06005</name>
</gene>
<dbReference type="EC" id="2.7.13.3" evidence="3"/>
<evidence type="ECO:0000313" key="3">
    <source>
        <dbReference type="EMBL" id="MFD0963549.1"/>
    </source>
</evidence>
<feature type="domain" description="Signal transduction histidine kinase internal region" evidence="2">
    <location>
        <begin position="171"/>
        <end position="249"/>
    </location>
</feature>
<dbReference type="GO" id="GO:0004673">
    <property type="term" value="F:protein histidine kinase activity"/>
    <property type="evidence" value="ECO:0007669"/>
    <property type="project" value="UniProtKB-EC"/>
</dbReference>
<dbReference type="InterPro" id="IPR036890">
    <property type="entry name" value="HATPase_C_sf"/>
</dbReference>
<feature type="transmembrane region" description="Helical" evidence="1">
    <location>
        <begin position="43"/>
        <end position="66"/>
    </location>
</feature>
<dbReference type="PANTHER" id="PTHR34220">
    <property type="entry name" value="SENSOR HISTIDINE KINASE YPDA"/>
    <property type="match status" value="1"/>
</dbReference>
<evidence type="ECO:0000256" key="1">
    <source>
        <dbReference type="SAM" id="Phobius"/>
    </source>
</evidence>
<keyword evidence="1" id="KW-0472">Membrane</keyword>
<dbReference type="InterPro" id="IPR010559">
    <property type="entry name" value="Sig_transdc_His_kin_internal"/>
</dbReference>
<keyword evidence="3" id="KW-0808">Transferase</keyword>
<name>A0ABW3I115_9FLAO</name>
<dbReference type="PANTHER" id="PTHR34220:SF7">
    <property type="entry name" value="SENSOR HISTIDINE KINASE YPDA"/>
    <property type="match status" value="1"/>
</dbReference>
<protein>
    <submittedName>
        <fullName evidence="3">Sensor histidine kinase</fullName>
        <ecNumber evidence="3">2.7.13.3</ecNumber>
    </submittedName>
</protein>
<dbReference type="Gene3D" id="3.30.565.10">
    <property type="entry name" value="Histidine kinase-like ATPase, C-terminal domain"/>
    <property type="match status" value="1"/>
</dbReference>
<sequence length="357" mass="41052">MKLTTNKFYLSFSLIGWILLFFTTLTLHKIFLVDNPSPERIKYVICEGITCGVVAYLLSILLAYVIDNYIDLNKIAKRDIYIVAIGFIIIQLLYSLIIWPVLDWVDFFEGSQDAISGKKMPFEYKLYINAPYFATLFFIWLFVSLTIKIYHQLKRVQLKQVSLEANLKESQLNTLKGQINPHFMFNSLNNIRGLILEDTKKSREMITRLSEMLRYSLTKNEINAIALEDELEMVDNYIAISKIQMEDRLQFDKKIEVNPYGIKIPPMIIQMLVENAAKHGIANLKNGGVISLNIKQEQKNLFIEVNNSGKLSIDSNSTQLGLKNIKQRLELLYKGSAHFSLAEKNNQVVATIQIPIV</sequence>
<dbReference type="EMBL" id="JBHTJM010000006">
    <property type="protein sequence ID" value="MFD0963549.1"/>
    <property type="molecule type" value="Genomic_DNA"/>
</dbReference>
<keyword evidence="1" id="KW-0812">Transmembrane</keyword>
<reference evidence="4" key="1">
    <citation type="journal article" date="2019" name="Int. J. Syst. Evol. Microbiol.">
        <title>The Global Catalogue of Microorganisms (GCM) 10K type strain sequencing project: providing services to taxonomists for standard genome sequencing and annotation.</title>
        <authorList>
            <consortium name="The Broad Institute Genomics Platform"/>
            <consortium name="The Broad Institute Genome Sequencing Center for Infectious Disease"/>
            <person name="Wu L."/>
            <person name="Ma J."/>
        </authorList>
    </citation>
    <scope>NUCLEOTIDE SEQUENCE [LARGE SCALE GENOMIC DNA]</scope>
    <source>
        <strain evidence="4">CCUG 62114</strain>
    </source>
</reference>
<proteinExistence type="predicted"/>
<dbReference type="Pfam" id="PF06580">
    <property type="entry name" value="His_kinase"/>
    <property type="match status" value="1"/>
</dbReference>
<evidence type="ECO:0000259" key="2">
    <source>
        <dbReference type="Pfam" id="PF06580"/>
    </source>
</evidence>